<keyword evidence="10" id="KW-0472">Membrane</keyword>
<dbReference type="GO" id="GO:0005743">
    <property type="term" value="C:mitochondrial inner membrane"/>
    <property type="evidence" value="ECO:0007669"/>
    <property type="project" value="UniProtKB-SubCell"/>
</dbReference>
<evidence type="ECO:0000313" key="15">
    <source>
        <dbReference type="EMBL" id="KAJ3184305.1"/>
    </source>
</evidence>
<dbReference type="FunFam" id="2.60.15.10:FF:000003">
    <property type="entry name" value="ATP synthase subunit delta, mitochondrial"/>
    <property type="match status" value="1"/>
</dbReference>
<evidence type="ECO:0000256" key="5">
    <source>
        <dbReference type="ARBA" id="ARBA00022781"/>
    </source>
</evidence>
<comment type="similarity">
    <text evidence="2">Belongs to the ATPase epsilon chain family.</text>
</comment>
<dbReference type="GO" id="GO:0045259">
    <property type="term" value="C:proton-transporting ATP synthase complex"/>
    <property type="evidence" value="ECO:0007669"/>
    <property type="project" value="UniProtKB-KW"/>
</dbReference>
<comment type="caution">
    <text evidence="15">The sequence shown here is derived from an EMBL/GenBank/DDBJ whole genome shotgun (WGS) entry which is preliminary data.</text>
</comment>
<dbReference type="HAMAP" id="MF_00530">
    <property type="entry name" value="ATP_synth_epsil_bac"/>
    <property type="match status" value="1"/>
</dbReference>
<dbReference type="GO" id="GO:0046933">
    <property type="term" value="F:proton-transporting ATP synthase activity, rotational mechanism"/>
    <property type="evidence" value="ECO:0007669"/>
    <property type="project" value="InterPro"/>
</dbReference>
<dbReference type="Gene3D" id="2.60.15.10">
    <property type="entry name" value="F0F1 ATP synthase delta/epsilon subunit, N-terminal"/>
    <property type="match status" value="1"/>
</dbReference>
<evidence type="ECO:0000256" key="11">
    <source>
        <dbReference type="ARBA" id="ARBA00023196"/>
    </source>
</evidence>
<keyword evidence="12" id="KW-0066">ATP synthesis</keyword>
<evidence type="ECO:0000256" key="2">
    <source>
        <dbReference type="ARBA" id="ARBA00005712"/>
    </source>
</evidence>
<keyword evidence="9" id="KW-0496">Mitochondrion</keyword>
<evidence type="ECO:0000256" key="13">
    <source>
        <dbReference type="ARBA" id="ARBA00031669"/>
    </source>
</evidence>
<proteinExistence type="inferred from homology"/>
<keyword evidence="6" id="KW-0999">Mitochondrion inner membrane</keyword>
<evidence type="ECO:0000256" key="6">
    <source>
        <dbReference type="ARBA" id="ARBA00022792"/>
    </source>
</evidence>
<evidence type="ECO:0000256" key="12">
    <source>
        <dbReference type="ARBA" id="ARBA00023310"/>
    </source>
</evidence>
<keyword evidence="5" id="KW-0375">Hydrogen ion transport</keyword>
<organism evidence="15 16">
    <name type="scientific">Geranomyces variabilis</name>
    <dbReference type="NCBI Taxonomy" id="109894"/>
    <lineage>
        <taxon>Eukaryota</taxon>
        <taxon>Fungi</taxon>
        <taxon>Fungi incertae sedis</taxon>
        <taxon>Chytridiomycota</taxon>
        <taxon>Chytridiomycota incertae sedis</taxon>
        <taxon>Chytridiomycetes</taxon>
        <taxon>Spizellomycetales</taxon>
        <taxon>Powellomycetaceae</taxon>
        <taxon>Geranomyces</taxon>
    </lineage>
</organism>
<dbReference type="Pfam" id="PF02823">
    <property type="entry name" value="ATP-synt_DE_N"/>
    <property type="match status" value="1"/>
</dbReference>
<feature type="domain" description="ATP synthase F1 complex delta/epsilon subunit N-terminal" evidence="14">
    <location>
        <begin position="30"/>
        <end position="102"/>
    </location>
</feature>
<dbReference type="InterPro" id="IPR001469">
    <property type="entry name" value="ATP_synth_F1_dsu/esu"/>
</dbReference>
<sequence>MFRHTLRAARPLARTSAVRAYATEASANRLRVNLVVPHQAYLKQVEATQVNLSSTEGDMGILAEHVPTIAQLKPGVIEIFSATEKPQKFFASGGFAIINPDSTLNINAVEAFALEDFDGEAVRRAIEDATRRTNTGSEEERVIAKIELETYEAIAAAVPK</sequence>
<dbReference type="CDD" id="cd12152">
    <property type="entry name" value="F1-ATPase_delta"/>
    <property type="match status" value="1"/>
</dbReference>
<evidence type="ECO:0000256" key="4">
    <source>
        <dbReference type="ARBA" id="ARBA00022448"/>
    </source>
</evidence>
<dbReference type="SUPFAM" id="SSF51344">
    <property type="entry name" value="Epsilon subunit of F1F0-ATP synthase N-terminal domain"/>
    <property type="match status" value="1"/>
</dbReference>
<dbReference type="InterPro" id="IPR036771">
    <property type="entry name" value="ATPsynth_dsu/esu_N"/>
</dbReference>
<dbReference type="InterPro" id="IPR020546">
    <property type="entry name" value="ATP_synth_F1_dsu/esu_N"/>
</dbReference>
<dbReference type="PANTHER" id="PTHR13822:SF7">
    <property type="entry name" value="ATP SYNTHASE SUBUNIT DELTA, MITOCHONDRIAL"/>
    <property type="match status" value="1"/>
</dbReference>
<dbReference type="Proteomes" id="UP001212152">
    <property type="component" value="Unassembled WGS sequence"/>
</dbReference>
<evidence type="ECO:0000313" key="16">
    <source>
        <dbReference type="Proteomes" id="UP001212152"/>
    </source>
</evidence>
<keyword evidence="7" id="KW-0809">Transit peptide</keyword>
<evidence type="ECO:0000256" key="10">
    <source>
        <dbReference type="ARBA" id="ARBA00023136"/>
    </source>
</evidence>
<keyword evidence="16" id="KW-1185">Reference proteome</keyword>
<reference evidence="15" key="1">
    <citation type="submission" date="2020-05" db="EMBL/GenBank/DDBJ databases">
        <title>Phylogenomic resolution of chytrid fungi.</title>
        <authorList>
            <person name="Stajich J.E."/>
            <person name="Amses K."/>
            <person name="Simmons R."/>
            <person name="Seto K."/>
            <person name="Myers J."/>
            <person name="Bonds A."/>
            <person name="Quandt C.A."/>
            <person name="Barry K."/>
            <person name="Liu P."/>
            <person name="Grigoriev I."/>
            <person name="Longcore J.E."/>
            <person name="James T.Y."/>
        </authorList>
    </citation>
    <scope>NUCLEOTIDE SEQUENCE</scope>
    <source>
        <strain evidence="15">JEL0379</strain>
    </source>
</reference>
<dbReference type="PANTHER" id="PTHR13822">
    <property type="entry name" value="ATP SYNTHASE DELTA/EPSILON CHAIN"/>
    <property type="match status" value="1"/>
</dbReference>
<gene>
    <name evidence="15" type="primary">ATP16</name>
    <name evidence="15" type="ORF">HDU87_005153</name>
</gene>
<comment type="subcellular location">
    <subcellularLocation>
        <location evidence="1">Mitochondrion inner membrane</location>
    </subcellularLocation>
</comment>
<dbReference type="EMBL" id="JADGJQ010000004">
    <property type="protein sequence ID" value="KAJ3184305.1"/>
    <property type="molecule type" value="Genomic_DNA"/>
</dbReference>
<evidence type="ECO:0000259" key="14">
    <source>
        <dbReference type="Pfam" id="PF02823"/>
    </source>
</evidence>
<dbReference type="AlphaFoldDB" id="A0AAD5TR64"/>
<keyword evidence="8" id="KW-0406">Ion transport</keyword>
<evidence type="ECO:0000256" key="8">
    <source>
        <dbReference type="ARBA" id="ARBA00023065"/>
    </source>
</evidence>
<evidence type="ECO:0000256" key="7">
    <source>
        <dbReference type="ARBA" id="ARBA00022946"/>
    </source>
</evidence>
<evidence type="ECO:0000256" key="9">
    <source>
        <dbReference type="ARBA" id="ARBA00023128"/>
    </source>
</evidence>
<evidence type="ECO:0000256" key="3">
    <source>
        <dbReference type="ARBA" id="ARBA00016960"/>
    </source>
</evidence>
<protein>
    <recommendedName>
        <fullName evidence="3">ATP synthase subunit delta, mitochondrial</fullName>
    </recommendedName>
    <alternativeName>
        <fullName evidence="13">F-ATPase delta subunit</fullName>
    </alternativeName>
</protein>
<evidence type="ECO:0000256" key="1">
    <source>
        <dbReference type="ARBA" id="ARBA00004273"/>
    </source>
</evidence>
<accession>A0AAD5TR64</accession>
<keyword evidence="4" id="KW-0813">Transport</keyword>
<keyword evidence="11" id="KW-0139">CF(1)</keyword>
<name>A0AAD5TR64_9FUNG</name>